<dbReference type="AlphaFoldDB" id="A0A3Q3LVJ6"/>
<dbReference type="STRING" id="205130.ENSMAMP00000017182"/>
<sequence length="145" mass="16701">MPHSAVTLLAAAMVFTGHQRGHYTILNDDWRSTNNTSNQIIHCDRDVNWQGWYRLFLGQTSAHIPERCVEKNRCGTHAPLWITEPHPTQSGEIVNRTVCNTWMDSCCYFNSHNIHVKLCYGNYYVYKLMKPSTCQLAYCAGIFTL</sequence>
<keyword evidence="2" id="KW-1015">Disulfide bond</keyword>
<proteinExistence type="predicted"/>
<feature type="domain" description="UMOD/GP2/OIT3-like D8C" evidence="3">
    <location>
        <begin position="53"/>
        <end position="140"/>
    </location>
</feature>
<dbReference type="InterPro" id="IPR057774">
    <property type="entry name" value="D8C_UMOD/GP2/OIT3-like"/>
</dbReference>
<accession>A0A3Q3LVJ6</accession>
<keyword evidence="1" id="KW-0732">Signal</keyword>
<evidence type="ECO:0000259" key="3">
    <source>
        <dbReference type="Pfam" id="PF23283"/>
    </source>
</evidence>
<protein>
    <recommendedName>
        <fullName evidence="3">UMOD/GP2/OIT3-like D8C domain-containing protein</fullName>
    </recommendedName>
</protein>
<reference evidence="4" key="1">
    <citation type="submission" date="2025-08" db="UniProtKB">
        <authorList>
            <consortium name="Ensembl"/>
        </authorList>
    </citation>
    <scope>IDENTIFICATION</scope>
</reference>
<dbReference type="Proteomes" id="UP000261640">
    <property type="component" value="Unplaced"/>
</dbReference>
<evidence type="ECO:0000313" key="5">
    <source>
        <dbReference type="Proteomes" id="UP000261640"/>
    </source>
</evidence>
<dbReference type="Pfam" id="PF23283">
    <property type="entry name" value="D8C_UMOD"/>
    <property type="match status" value="1"/>
</dbReference>
<reference evidence="4" key="2">
    <citation type="submission" date="2025-09" db="UniProtKB">
        <authorList>
            <consortium name="Ensembl"/>
        </authorList>
    </citation>
    <scope>IDENTIFICATION</scope>
</reference>
<dbReference type="PANTHER" id="PTHR36191">
    <property type="entry name" value="ENDO/EXONUCLEASE/PHOSPHATASE DOMAIN-CONTAINING PROTEIN-RELATED"/>
    <property type="match status" value="1"/>
</dbReference>
<dbReference type="Ensembl" id="ENSMAMT00000017645.2">
    <property type="protein sequence ID" value="ENSMAMP00000017182.2"/>
    <property type="gene ID" value="ENSMAMG00000011634.2"/>
</dbReference>
<evidence type="ECO:0000256" key="2">
    <source>
        <dbReference type="ARBA" id="ARBA00023157"/>
    </source>
</evidence>
<dbReference type="GeneTree" id="ENSGT00940000156038"/>
<name>A0A3Q3LVJ6_9TELE</name>
<organism evidence="4 5">
    <name type="scientific">Mastacembelus armatus</name>
    <name type="common">zig-zag eel</name>
    <dbReference type="NCBI Taxonomy" id="205130"/>
    <lineage>
        <taxon>Eukaryota</taxon>
        <taxon>Metazoa</taxon>
        <taxon>Chordata</taxon>
        <taxon>Craniata</taxon>
        <taxon>Vertebrata</taxon>
        <taxon>Euteleostomi</taxon>
        <taxon>Actinopterygii</taxon>
        <taxon>Neopterygii</taxon>
        <taxon>Teleostei</taxon>
        <taxon>Neoteleostei</taxon>
        <taxon>Acanthomorphata</taxon>
        <taxon>Anabantaria</taxon>
        <taxon>Synbranchiformes</taxon>
        <taxon>Mastacembelidae</taxon>
        <taxon>Mastacembelus</taxon>
    </lineage>
</organism>
<keyword evidence="5" id="KW-1185">Reference proteome</keyword>
<dbReference type="InParanoid" id="A0A3Q3LVJ6"/>
<evidence type="ECO:0000313" key="4">
    <source>
        <dbReference type="Ensembl" id="ENSMAMP00000017182.2"/>
    </source>
</evidence>
<evidence type="ECO:0000256" key="1">
    <source>
        <dbReference type="ARBA" id="ARBA00022729"/>
    </source>
</evidence>
<dbReference type="PANTHER" id="PTHR36191:SF4">
    <property type="entry name" value="VWFD DOMAIN-CONTAINING PROTEIN"/>
    <property type="match status" value="1"/>
</dbReference>